<dbReference type="RefSeq" id="WP_149676782.1">
    <property type="nucleotide sequence ID" value="NZ_VTUZ01000090.1"/>
</dbReference>
<comment type="caution">
    <text evidence="2">The sequence shown here is derived from an EMBL/GenBank/DDBJ whole genome shotgun (WGS) entry which is preliminary data.</text>
</comment>
<organism evidence="2 3">
    <name type="scientific">Paraburkholderia panacisoli</name>
    <dbReference type="NCBI Taxonomy" id="2603818"/>
    <lineage>
        <taxon>Bacteria</taxon>
        <taxon>Pseudomonadati</taxon>
        <taxon>Pseudomonadota</taxon>
        <taxon>Betaproteobacteria</taxon>
        <taxon>Burkholderiales</taxon>
        <taxon>Burkholderiaceae</taxon>
        <taxon>Paraburkholderia</taxon>
    </lineage>
</organism>
<name>A0A5B0G417_9BURK</name>
<feature type="signal peptide" evidence="1">
    <location>
        <begin position="1"/>
        <end position="22"/>
    </location>
</feature>
<dbReference type="EMBL" id="VTUZ01000090">
    <property type="protein sequence ID" value="KAA0997385.1"/>
    <property type="molecule type" value="Genomic_DNA"/>
</dbReference>
<proteinExistence type="predicted"/>
<keyword evidence="1" id="KW-0732">Signal</keyword>
<protein>
    <recommendedName>
        <fullName evidence="4">Lipid-binding SYLF domain-containing protein</fullName>
    </recommendedName>
</protein>
<reference evidence="2 3" key="1">
    <citation type="submission" date="2019-08" db="EMBL/GenBank/DDBJ databases">
        <title>Paraburkholderia sp. DCY113.</title>
        <authorList>
            <person name="Kang J."/>
        </authorList>
    </citation>
    <scope>NUCLEOTIDE SEQUENCE [LARGE SCALE GENOMIC DNA]</scope>
    <source>
        <strain evidence="2 3">DCY113</strain>
    </source>
</reference>
<evidence type="ECO:0008006" key="4">
    <source>
        <dbReference type="Google" id="ProtNLM"/>
    </source>
</evidence>
<dbReference type="AlphaFoldDB" id="A0A5B0G417"/>
<feature type="chain" id="PRO_5022713605" description="Lipid-binding SYLF domain-containing protein" evidence="1">
    <location>
        <begin position="23"/>
        <end position="191"/>
    </location>
</feature>
<sequence>MRRRSFIQTGTAALAVAGLTLAGSPMILGDTLAADSTSVLQQQINANVRESLMRLYDVVKRSKELVARANGVLVFPEVLLDSLIDEEYGEGALHVGGKTAGYYSMVSGSLGLQNEQSKDIIFLFMTRDALNSFRNSKGWSVGGSVPLLKVGADGEIHKRTATAPVEAIVLTNSGLMGDVSVSGINVSRMKM</sequence>
<keyword evidence="3" id="KW-1185">Reference proteome</keyword>
<evidence type="ECO:0000313" key="3">
    <source>
        <dbReference type="Proteomes" id="UP000325273"/>
    </source>
</evidence>
<accession>A0A5B0G417</accession>
<dbReference type="Proteomes" id="UP000325273">
    <property type="component" value="Unassembled WGS sequence"/>
</dbReference>
<gene>
    <name evidence="2" type="ORF">FVF58_49620</name>
</gene>
<evidence type="ECO:0000313" key="2">
    <source>
        <dbReference type="EMBL" id="KAA0997385.1"/>
    </source>
</evidence>
<evidence type="ECO:0000256" key="1">
    <source>
        <dbReference type="SAM" id="SignalP"/>
    </source>
</evidence>